<dbReference type="Proteomes" id="UP001057074">
    <property type="component" value="Chromosome"/>
</dbReference>
<name>A0ACD4ALV1_9ENTR</name>
<sequence>MIFNSSKYNSHWLDKKLSDLGSFRRGKSRHRPRNDPKLFKNGIYPLVQTGEVKQASLYLNSHHSCYNEFGLSQSEIWPKNTLCITIAANIAETALLSYPMCFPDSVVGFNAYQEESSEIFMHYVFTYIRRAIQNSASGSIQDNINIDYLTGLKFKVPLKAYQDKIVSVLSVLDYKIDLNNRINAELEAMAKTLYNYWFVQFDFPDTNGKPYKTSGGKMVYNATLKREIPAGWRSLRLNELLQNGADSTGSDAFNSDVPYTPIDALPMKKMSFGDAYSSDKANTSLIKYKRNDILIGAMRVYFHRVCIAPFDGITRTTTLVLRPNKKEFLPYIYQVCNEEKTINIATKISVGTQQPYVNWENSLENLVIAYPEDDSLIQRYSSAMGDLVKRVISGEKESSRLKKLREWLLPLLMNGQVTVK</sequence>
<keyword evidence="1" id="KW-0378">Hydrolase</keyword>
<keyword evidence="1" id="KW-0540">Nuclease</keyword>
<dbReference type="EMBL" id="CP077823">
    <property type="protein sequence ID" value="USB40659.1"/>
    <property type="molecule type" value="Genomic_DNA"/>
</dbReference>
<evidence type="ECO:0000313" key="2">
    <source>
        <dbReference type="Proteomes" id="UP001057074"/>
    </source>
</evidence>
<reference evidence="1" key="1">
    <citation type="journal article" date="2022" name="Environ. Microbiol.">
        <title>Transmission of Klebsiella strains and plasmids within and between grey-headed flying fox colonies.</title>
        <authorList>
            <person name="Vezina B."/>
            <person name="Judd L.M."/>
            <person name="McDougall F.K."/>
            <person name="Boardman W.S.J."/>
            <person name="Power M.L."/>
            <person name="Hawkey J."/>
            <person name="Brisse S."/>
            <person name="Monk J.M."/>
            <person name="Holt K.E."/>
            <person name="Wyres K.L."/>
        </authorList>
    </citation>
    <scope>NUCLEOTIDE SEQUENCE</scope>
    <source>
        <strain evidence="1">FF1019</strain>
    </source>
</reference>
<proteinExistence type="predicted"/>
<keyword evidence="2" id="KW-1185">Reference proteome</keyword>
<organism evidence="1 2">
    <name type="scientific">Klebsiella africana</name>
    <dbReference type="NCBI Taxonomy" id="2489010"/>
    <lineage>
        <taxon>Bacteria</taxon>
        <taxon>Pseudomonadati</taxon>
        <taxon>Pseudomonadota</taxon>
        <taxon>Gammaproteobacteria</taxon>
        <taxon>Enterobacterales</taxon>
        <taxon>Enterobacteriaceae</taxon>
        <taxon>Klebsiella/Raoultella group</taxon>
        <taxon>Klebsiella</taxon>
    </lineage>
</organism>
<evidence type="ECO:0000313" key="1">
    <source>
        <dbReference type="EMBL" id="USB40659.1"/>
    </source>
</evidence>
<keyword evidence="1" id="KW-0255">Endonuclease</keyword>
<gene>
    <name evidence="1" type="ORF">KU660_22190</name>
</gene>
<protein>
    <submittedName>
        <fullName evidence="1">Restriction endonuclease subunit S</fullName>
        <ecNumber evidence="1">3.1.21.-</ecNumber>
    </submittedName>
</protein>
<dbReference type="EC" id="3.1.21.-" evidence="1"/>
<accession>A0ACD4ALV1</accession>